<accession>A0AAW4XWY8</accession>
<feature type="domain" description="MPN" evidence="7">
    <location>
        <begin position="116"/>
        <end position="238"/>
    </location>
</feature>
<evidence type="ECO:0000256" key="3">
    <source>
        <dbReference type="ARBA" id="ARBA00022801"/>
    </source>
</evidence>
<dbReference type="CDD" id="cd08071">
    <property type="entry name" value="MPN_DUF2466"/>
    <property type="match status" value="1"/>
</dbReference>
<evidence type="ECO:0000313" key="9">
    <source>
        <dbReference type="Proteomes" id="UP001199260"/>
    </source>
</evidence>
<dbReference type="PANTHER" id="PTHR30471:SF3">
    <property type="entry name" value="UPF0758 PROTEIN YEES-RELATED"/>
    <property type="match status" value="1"/>
</dbReference>
<evidence type="ECO:0000256" key="5">
    <source>
        <dbReference type="ARBA" id="ARBA00023049"/>
    </source>
</evidence>
<evidence type="ECO:0000256" key="4">
    <source>
        <dbReference type="ARBA" id="ARBA00022833"/>
    </source>
</evidence>
<dbReference type="EMBL" id="JAJNCT010000010">
    <property type="protein sequence ID" value="MCD2165941.1"/>
    <property type="molecule type" value="Genomic_DNA"/>
</dbReference>
<dbReference type="Pfam" id="PF04002">
    <property type="entry name" value="RadC"/>
    <property type="match status" value="1"/>
</dbReference>
<sequence length="238" mass="25324">MPLKDLPSDCQPREKLLAKGAGALSDAELLAIVLRTGMAGKSVLQWAAELLAPRQSDALGSVGSVGSFGSINGLLQASSAELSQVKGLGPAKRAELIAVLELARRAMAQQLQQRSLLDRASTVKAYVQLHLAHKQHEVFAVLFLDSQHQLIALEELFRGTLGQASVYPREVVVRALHHHSAAVILAHNHPSGQVTPSQADKQLTQSLQAALSLVDVRVLDHIIVGPGAALSMAEEGEM</sequence>
<protein>
    <submittedName>
        <fullName evidence="8">DNA repair protein RadC</fullName>
    </submittedName>
</protein>
<keyword evidence="3" id="KW-0378">Hydrolase</keyword>
<proteinExistence type="inferred from homology"/>
<dbReference type="InterPro" id="IPR001405">
    <property type="entry name" value="UPF0758"/>
</dbReference>
<dbReference type="PROSITE" id="PS01302">
    <property type="entry name" value="UPF0758"/>
    <property type="match status" value="1"/>
</dbReference>
<evidence type="ECO:0000313" key="8">
    <source>
        <dbReference type="EMBL" id="MCD2165941.1"/>
    </source>
</evidence>
<dbReference type="GO" id="GO:0046872">
    <property type="term" value="F:metal ion binding"/>
    <property type="evidence" value="ECO:0007669"/>
    <property type="project" value="UniProtKB-KW"/>
</dbReference>
<reference evidence="8 9" key="1">
    <citation type="submission" date="2021-11" db="EMBL/GenBank/DDBJ databases">
        <title>Genome sequence.</title>
        <authorList>
            <person name="Sun Q."/>
        </authorList>
    </citation>
    <scope>NUCLEOTIDE SEQUENCE [LARGE SCALE GENOMIC DNA]</scope>
    <source>
        <strain evidence="8 9">KCTC 12005</strain>
    </source>
</reference>
<dbReference type="InterPro" id="IPR020891">
    <property type="entry name" value="UPF0758_CS"/>
</dbReference>
<dbReference type="NCBIfam" id="TIGR00608">
    <property type="entry name" value="radc"/>
    <property type="match status" value="1"/>
</dbReference>
<dbReference type="InterPro" id="IPR037518">
    <property type="entry name" value="MPN"/>
</dbReference>
<dbReference type="GO" id="GO:0006508">
    <property type="term" value="P:proteolysis"/>
    <property type="evidence" value="ECO:0007669"/>
    <property type="project" value="UniProtKB-KW"/>
</dbReference>
<keyword evidence="9" id="KW-1185">Reference proteome</keyword>
<keyword evidence="5" id="KW-0482">Metalloprotease</keyword>
<dbReference type="InterPro" id="IPR010994">
    <property type="entry name" value="RuvA_2-like"/>
</dbReference>
<dbReference type="RefSeq" id="WP_230775201.1">
    <property type="nucleotide sequence ID" value="NZ_JAJNCT010000010.1"/>
</dbReference>
<dbReference type="NCBIfam" id="NF000642">
    <property type="entry name" value="PRK00024.1"/>
    <property type="match status" value="1"/>
</dbReference>
<dbReference type="GO" id="GO:0008237">
    <property type="term" value="F:metallopeptidase activity"/>
    <property type="evidence" value="ECO:0007669"/>
    <property type="project" value="UniProtKB-KW"/>
</dbReference>
<keyword evidence="2" id="KW-0479">Metal-binding</keyword>
<dbReference type="Proteomes" id="UP001199260">
    <property type="component" value="Unassembled WGS sequence"/>
</dbReference>
<dbReference type="Pfam" id="PF20582">
    <property type="entry name" value="UPF0758_N"/>
    <property type="match status" value="1"/>
</dbReference>
<dbReference type="InterPro" id="IPR046778">
    <property type="entry name" value="UPF0758_N"/>
</dbReference>
<evidence type="ECO:0000259" key="7">
    <source>
        <dbReference type="PROSITE" id="PS50249"/>
    </source>
</evidence>
<dbReference type="SUPFAM" id="SSF102712">
    <property type="entry name" value="JAB1/MPN domain"/>
    <property type="match status" value="1"/>
</dbReference>
<dbReference type="InterPro" id="IPR025657">
    <property type="entry name" value="RadC_JAB"/>
</dbReference>
<comment type="caution">
    <text evidence="8">The sequence shown here is derived from an EMBL/GenBank/DDBJ whole genome shotgun (WGS) entry which is preliminary data.</text>
</comment>
<name>A0AAW4XWY8_9BURK</name>
<keyword evidence="1" id="KW-0645">Protease</keyword>
<dbReference type="PANTHER" id="PTHR30471">
    <property type="entry name" value="DNA REPAIR PROTEIN RADC"/>
    <property type="match status" value="1"/>
</dbReference>
<evidence type="ECO:0000256" key="6">
    <source>
        <dbReference type="RuleBase" id="RU003797"/>
    </source>
</evidence>
<comment type="similarity">
    <text evidence="6">Belongs to the UPF0758 family.</text>
</comment>
<organism evidence="8 9">
    <name type="scientific">Comamonas koreensis</name>
    <dbReference type="NCBI Taxonomy" id="160825"/>
    <lineage>
        <taxon>Bacteria</taxon>
        <taxon>Pseudomonadati</taxon>
        <taxon>Pseudomonadota</taxon>
        <taxon>Betaproteobacteria</taxon>
        <taxon>Burkholderiales</taxon>
        <taxon>Comamonadaceae</taxon>
        <taxon>Comamonas</taxon>
    </lineage>
</organism>
<evidence type="ECO:0000256" key="1">
    <source>
        <dbReference type="ARBA" id="ARBA00022670"/>
    </source>
</evidence>
<dbReference type="SUPFAM" id="SSF47781">
    <property type="entry name" value="RuvA domain 2-like"/>
    <property type="match status" value="1"/>
</dbReference>
<gene>
    <name evidence="8" type="primary">radC</name>
    <name evidence="8" type="ORF">LPW39_12430</name>
</gene>
<dbReference type="AlphaFoldDB" id="A0AAW4XWY8"/>
<evidence type="ECO:0000256" key="2">
    <source>
        <dbReference type="ARBA" id="ARBA00022723"/>
    </source>
</evidence>
<dbReference type="Gene3D" id="3.40.140.10">
    <property type="entry name" value="Cytidine Deaminase, domain 2"/>
    <property type="match status" value="1"/>
</dbReference>
<keyword evidence="4" id="KW-0862">Zinc</keyword>
<dbReference type="Gene3D" id="1.10.150.20">
    <property type="entry name" value="5' to 3' exonuclease, C-terminal subdomain"/>
    <property type="match status" value="1"/>
</dbReference>
<dbReference type="PROSITE" id="PS50249">
    <property type="entry name" value="MPN"/>
    <property type="match status" value="1"/>
</dbReference>